<keyword evidence="1" id="KW-0472">Membrane</keyword>
<evidence type="ECO:0000256" key="1">
    <source>
        <dbReference type="SAM" id="Phobius"/>
    </source>
</evidence>
<name>A0ABD3TFM1_SINWO</name>
<sequence>MKLVQTGFLYLTLLVLLPSVGGQGVGFGSIFGILILLIFLAALSKQNSCPASYTHTPNDLSTCIRFVTTPTNFTNARSACQSDGGYLLRLDPATFGLIRQLAVVTASGTCHFWVGAREASDDTWSALNGDPLPSTAGVFFQNATNGVADECGVMNGTNNFLLVGSDCAGSQCYLCQKTI</sequence>
<keyword evidence="2" id="KW-0732">Signal</keyword>
<dbReference type="AlphaFoldDB" id="A0ABD3TFM1"/>
<dbReference type="InterPro" id="IPR001304">
    <property type="entry name" value="C-type_lectin-like"/>
</dbReference>
<evidence type="ECO:0000256" key="2">
    <source>
        <dbReference type="SAM" id="SignalP"/>
    </source>
</evidence>
<dbReference type="InterPro" id="IPR016186">
    <property type="entry name" value="C-type_lectin-like/link_sf"/>
</dbReference>
<feature type="domain" description="C-type lectin" evidence="3">
    <location>
        <begin position="49"/>
        <end position="176"/>
    </location>
</feature>
<organism evidence="4 5">
    <name type="scientific">Sinanodonta woodiana</name>
    <name type="common">Chinese pond mussel</name>
    <name type="synonym">Anodonta woodiana</name>
    <dbReference type="NCBI Taxonomy" id="1069815"/>
    <lineage>
        <taxon>Eukaryota</taxon>
        <taxon>Metazoa</taxon>
        <taxon>Spiralia</taxon>
        <taxon>Lophotrochozoa</taxon>
        <taxon>Mollusca</taxon>
        <taxon>Bivalvia</taxon>
        <taxon>Autobranchia</taxon>
        <taxon>Heteroconchia</taxon>
        <taxon>Palaeoheterodonta</taxon>
        <taxon>Unionida</taxon>
        <taxon>Unionoidea</taxon>
        <taxon>Unionidae</taxon>
        <taxon>Unioninae</taxon>
        <taxon>Sinanodonta</taxon>
    </lineage>
</organism>
<dbReference type="Gene3D" id="3.10.100.10">
    <property type="entry name" value="Mannose-Binding Protein A, subunit A"/>
    <property type="match status" value="1"/>
</dbReference>
<keyword evidence="1" id="KW-1133">Transmembrane helix</keyword>
<protein>
    <recommendedName>
        <fullName evidence="3">C-type lectin domain-containing protein</fullName>
    </recommendedName>
</protein>
<dbReference type="SMART" id="SM00034">
    <property type="entry name" value="CLECT"/>
    <property type="match status" value="1"/>
</dbReference>
<feature type="signal peptide" evidence="2">
    <location>
        <begin position="1"/>
        <end position="22"/>
    </location>
</feature>
<dbReference type="Pfam" id="PF00059">
    <property type="entry name" value="Lectin_C"/>
    <property type="match status" value="1"/>
</dbReference>
<dbReference type="EMBL" id="JBJQND010000018">
    <property type="protein sequence ID" value="KAL3835806.1"/>
    <property type="molecule type" value="Genomic_DNA"/>
</dbReference>
<keyword evidence="1" id="KW-0812">Transmembrane</keyword>
<comment type="caution">
    <text evidence="4">The sequence shown here is derived from an EMBL/GenBank/DDBJ whole genome shotgun (WGS) entry which is preliminary data.</text>
</comment>
<feature type="chain" id="PRO_5044800062" description="C-type lectin domain-containing protein" evidence="2">
    <location>
        <begin position="23"/>
        <end position="179"/>
    </location>
</feature>
<proteinExistence type="predicted"/>
<evidence type="ECO:0000259" key="3">
    <source>
        <dbReference type="SMART" id="SM00034"/>
    </source>
</evidence>
<accession>A0ABD3TFM1</accession>
<dbReference type="CDD" id="cd00037">
    <property type="entry name" value="CLECT"/>
    <property type="match status" value="1"/>
</dbReference>
<feature type="transmembrane region" description="Helical" evidence="1">
    <location>
        <begin position="20"/>
        <end position="43"/>
    </location>
</feature>
<evidence type="ECO:0000313" key="5">
    <source>
        <dbReference type="Proteomes" id="UP001634394"/>
    </source>
</evidence>
<evidence type="ECO:0000313" key="4">
    <source>
        <dbReference type="EMBL" id="KAL3835806.1"/>
    </source>
</evidence>
<dbReference type="Proteomes" id="UP001634394">
    <property type="component" value="Unassembled WGS sequence"/>
</dbReference>
<gene>
    <name evidence="4" type="ORF">ACJMK2_021280</name>
</gene>
<keyword evidence="5" id="KW-1185">Reference proteome</keyword>
<dbReference type="SUPFAM" id="SSF56436">
    <property type="entry name" value="C-type lectin-like"/>
    <property type="match status" value="1"/>
</dbReference>
<reference evidence="4 5" key="1">
    <citation type="submission" date="2024-11" db="EMBL/GenBank/DDBJ databases">
        <title>Chromosome-level genome assembly of the freshwater bivalve Anodonta woodiana.</title>
        <authorList>
            <person name="Chen X."/>
        </authorList>
    </citation>
    <scope>NUCLEOTIDE SEQUENCE [LARGE SCALE GENOMIC DNA]</scope>
    <source>
        <strain evidence="4">MN2024</strain>
        <tissue evidence="4">Gills</tissue>
    </source>
</reference>
<dbReference type="InterPro" id="IPR016187">
    <property type="entry name" value="CTDL_fold"/>
</dbReference>